<feature type="compositionally biased region" description="Polar residues" evidence="1">
    <location>
        <begin position="91"/>
        <end position="102"/>
    </location>
</feature>
<accession>A0A8H5BCP8</accession>
<proteinExistence type="predicted"/>
<dbReference type="Proteomes" id="UP000567179">
    <property type="component" value="Unassembled WGS sequence"/>
</dbReference>
<evidence type="ECO:0000256" key="1">
    <source>
        <dbReference type="SAM" id="MobiDB-lite"/>
    </source>
</evidence>
<feature type="compositionally biased region" description="Low complexity" evidence="1">
    <location>
        <begin position="103"/>
        <end position="126"/>
    </location>
</feature>
<dbReference type="AlphaFoldDB" id="A0A8H5BCP8"/>
<evidence type="ECO:0000313" key="2">
    <source>
        <dbReference type="EMBL" id="KAF5320852.1"/>
    </source>
</evidence>
<feature type="compositionally biased region" description="Low complexity" evidence="1">
    <location>
        <begin position="51"/>
        <end position="90"/>
    </location>
</feature>
<keyword evidence="3" id="KW-1185">Reference proteome</keyword>
<evidence type="ECO:0000313" key="3">
    <source>
        <dbReference type="Proteomes" id="UP000567179"/>
    </source>
</evidence>
<dbReference type="EMBL" id="JAACJJ010000028">
    <property type="protein sequence ID" value="KAF5320852.1"/>
    <property type="molecule type" value="Genomic_DNA"/>
</dbReference>
<comment type="caution">
    <text evidence="2">The sequence shown here is derived from an EMBL/GenBank/DDBJ whole genome shotgun (WGS) entry which is preliminary data.</text>
</comment>
<sequence length="199" mass="18548">MHNSDTACLCSHLPGFFNSAFACASNNNNCTSGDLGSLNGALSSFCPAAPSNPANGSSGSASGTKSSVATTGSASGSAPHSSAGSTSPTTNNANHTPTSTGGAPSNPANTAAPTVATPTANAAAPTIPAPASPTLTPINLGTGVGGSLSGSSTLVVVQTVVLPQTTDNAAVGRGAGVLGGGVSGVLAVVGAMLVGGMVL</sequence>
<gene>
    <name evidence="2" type="ORF">D9619_002275</name>
</gene>
<feature type="region of interest" description="Disordered" evidence="1">
    <location>
        <begin position="51"/>
        <end position="128"/>
    </location>
</feature>
<name>A0A8H5BCP8_9AGAR</name>
<evidence type="ECO:0008006" key="4">
    <source>
        <dbReference type="Google" id="ProtNLM"/>
    </source>
</evidence>
<reference evidence="2 3" key="1">
    <citation type="journal article" date="2020" name="ISME J.">
        <title>Uncovering the hidden diversity of litter-decomposition mechanisms in mushroom-forming fungi.</title>
        <authorList>
            <person name="Floudas D."/>
            <person name="Bentzer J."/>
            <person name="Ahren D."/>
            <person name="Johansson T."/>
            <person name="Persson P."/>
            <person name="Tunlid A."/>
        </authorList>
    </citation>
    <scope>NUCLEOTIDE SEQUENCE [LARGE SCALE GENOMIC DNA]</scope>
    <source>
        <strain evidence="2 3">CBS 101986</strain>
    </source>
</reference>
<organism evidence="2 3">
    <name type="scientific">Psilocybe cf. subviscida</name>
    <dbReference type="NCBI Taxonomy" id="2480587"/>
    <lineage>
        <taxon>Eukaryota</taxon>
        <taxon>Fungi</taxon>
        <taxon>Dikarya</taxon>
        <taxon>Basidiomycota</taxon>
        <taxon>Agaricomycotina</taxon>
        <taxon>Agaricomycetes</taxon>
        <taxon>Agaricomycetidae</taxon>
        <taxon>Agaricales</taxon>
        <taxon>Agaricineae</taxon>
        <taxon>Strophariaceae</taxon>
        <taxon>Psilocybe</taxon>
    </lineage>
</organism>
<protein>
    <recommendedName>
        <fullName evidence="4">Extracellular membrane protein CFEM domain-containing protein</fullName>
    </recommendedName>
</protein>